<dbReference type="AlphaFoldDB" id="F1ZBK6"/>
<dbReference type="InParanoid" id="F1ZBK6"/>
<dbReference type="EMBL" id="AEWJ01000051">
    <property type="protein sequence ID" value="EGD57908.1"/>
    <property type="molecule type" value="Genomic_DNA"/>
</dbReference>
<keyword evidence="2" id="KW-1185">Reference proteome</keyword>
<evidence type="ECO:0000313" key="1">
    <source>
        <dbReference type="EMBL" id="EGD57908.1"/>
    </source>
</evidence>
<accession>F1ZBK6</accession>
<organism evidence="1 2">
    <name type="scientific">Novosphingobium nitrogenifigens DSM 19370</name>
    <dbReference type="NCBI Taxonomy" id="983920"/>
    <lineage>
        <taxon>Bacteria</taxon>
        <taxon>Pseudomonadati</taxon>
        <taxon>Pseudomonadota</taxon>
        <taxon>Alphaproteobacteria</taxon>
        <taxon>Sphingomonadales</taxon>
        <taxon>Sphingomonadaceae</taxon>
        <taxon>Novosphingobium</taxon>
    </lineage>
</organism>
<name>F1ZBK6_9SPHN</name>
<sequence>MLRRPFFRFGRDDRVVSPLFSFTVIWNKQQIRPVPATGCP</sequence>
<proteinExistence type="predicted"/>
<reference evidence="1 2" key="1">
    <citation type="journal article" date="2012" name="J. Bacteriol.">
        <title>Draft Genome Sequence of Novosphingobium nitrogenifigens Y88T.</title>
        <authorList>
            <person name="Strabala T.J."/>
            <person name="Macdonald L."/>
            <person name="Liu V."/>
            <person name="Smit A.M."/>
        </authorList>
    </citation>
    <scope>NUCLEOTIDE SEQUENCE [LARGE SCALE GENOMIC DNA]</scope>
    <source>
        <strain evidence="1 2">DSM 19370</strain>
    </source>
</reference>
<evidence type="ECO:0000313" key="2">
    <source>
        <dbReference type="Proteomes" id="UP000004728"/>
    </source>
</evidence>
<dbReference type="STRING" id="983920.Y88_3238"/>
<comment type="caution">
    <text evidence="1">The sequence shown here is derived from an EMBL/GenBank/DDBJ whole genome shotgun (WGS) entry which is preliminary data.</text>
</comment>
<protein>
    <submittedName>
        <fullName evidence="1">Uncharacterized protein</fullName>
    </submittedName>
</protein>
<gene>
    <name evidence="1" type="ORF">Y88_3238</name>
</gene>
<dbReference type="Proteomes" id="UP000004728">
    <property type="component" value="Unassembled WGS sequence"/>
</dbReference>
<dbReference type="HOGENOM" id="CLU_3293283_0_0_5"/>